<proteinExistence type="predicted"/>
<protein>
    <submittedName>
        <fullName evidence="6">MAPEG family protein</fullName>
    </submittedName>
</protein>
<dbReference type="Pfam" id="PF01124">
    <property type="entry name" value="MAPEG"/>
    <property type="match status" value="1"/>
</dbReference>
<gene>
    <name evidence="6" type="ORF">H2072_02565</name>
</gene>
<keyword evidence="3 5" id="KW-1133">Transmembrane helix</keyword>
<dbReference type="GO" id="GO:0016020">
    <property type="term" value="C:membrane"/>
    <property type="evidence" value="ECO:0007669"/>
    <property type="project" value="UniProtKB-SubCell"/>
</dbReference>
<evidence type="ECO:0000313" key="6">
    <source>
        <dbReference type="EMBL" id="MBA4692611.1"/>
    </source>
</evidence>
<feature type="transmembrane region" description="Helical" evidence="5">
    <location>
        <begin position="60"/>
        <end position="86"/>
    </location>
</feature>
<evidence type="ECO:0000256" key="5">
    <source>
        <dbReference type="SAM" id="Phobius"/>
    </source>
</evidence>
<keyword evidence="4 5" id="KW-0472">Membrane</keyword>
<sequence length="122" mass="13603">MATYIVYALLLTIIQIWIVPAALNMKNFSWYTTNRDEPMPETSVMAGRAIRAATNLQESLPAFLALALLSMHLSIDLTGLAFWWLILRVVHLVTYIAGIALLRTLSWLGSLVTLIMMALALV</sequence>
<evidence type="ECO:0000256" key="2">
    <source>
        <dbReference type="ARBA" id="ARBA00022692"/>
    </source>
</evidence>
<accession>A0A838XV80</accession>
<evidence type="ECO:0000256" key="3">
    <source>
        <dbReference type="ARBA" id="ARBA00022989"/>
    </source>
</evidence>
<evidence type="ECO:0000256" key="4">
    <source>
        <dbReference type="ARBA" id="ARBA00023136"/>
    </source>
</evidence>
<dbReference type="Gene3D" id="1.20.120.550">
    <property type="entry name" value="Membrane associated eicosanoid/glutathione metabolism-like domain"/>
    <property type="match status" value="1"/>
</dbReference>
<keyword evidence="2 5" id="KW-0812">Transmembrane</keyword>
<organism evidence="6 7">
    <name type="scientific">SAR86 cluster bacterium</name>
    <dbReference type="NCBI Taxonomy" id="2030880"/>
    <lineage>
        <taxon>Bacteria</taxon>
        <taxon>Pseudomonadati</taxon>
        <taxon>Pseudomonadota</taxon>
        <taxon>Gammaproteobacteria</taxon>
        <taxon>SAR86 cluster</taxon>
    </lineage>
</organism>
<evidence type="ECO:0000256" key="1">
    <source>
        <dbReference type="ARBA" id="ARBA00004370"/>
    </source>
</evidence>
<comment type="subcellular location">
    <subcellularLocation>
        <location evidence="1">Membrane</location>
    </subcellularLocation>
</comment>
<dbReference type="EMBL" id="JACETL010000023">
    <property type="protein sequence ID" value="MBA4692611.1"/>
    <property type="molecule type" value="Genomic_DNA"/>
</dbReference>
<dbReference type="SUPFAM" id="SSF161084">
    <property type="entry name" value="MAPEG domain-like"/>
    <property type="match status" value="1"/>
</dbReference>
<comment type="caution">
    <text evidence="6">The sequence shown here is derived from an EMBL/GenBank/DDBJ whole genome shotgun (WGS) entry which is preliminary data.</text>
</comment>
<evidence type="ECO:0000313" key="7">
    <source>
        <dbReference type="Proteomes" id="UP000551848"/>
    </source>
</evidence>
<dbReference type="AlphaFoldDB" id="A0A838XV80"/>
<dbReference type="InterPro" id="IPR023352">
    <property type="entry name" value="MAPEG-like_dom_sf"/>
</dbReference>
<reference evidence="6 7" key="1">
    <citation type="submission" date="2020-06" db="EMBL/GenBank/DDBJ databases">
        <title>Dysbiosis in marine aquaculture revealed through microbiome analysis: reverse ecology for environmental sustainability.</title>
        <authorList>
            <person name="Haro-Moreno J.M."/>
            <person name="Coutinho F.H."/>
            <person name="Zaragoza-Solas A."/>
            <person name="Picazo A."/>
            <person name="Almagro-Moreno S."/>
            <person name="Lopez-Perez M."/>
        </authorList>
    </citation>
    <scope>NUCLEOTIDE SEQUENCE [LARGE SCALE GENOMIC DNA]</scope>
    <source>
        <strain evidence="6">MCMED-G41</strain>
    </source>
</reference>
<name>A0A838XV80_9GAMM</name>
<feature type="transmembrane region" description="Helical" evidence="5">
    <location>
        <begin position="6"/>
        <end position="25"/>
    </location>
</feature>
<dbReference type="InterPro" id="IPR001129">
    <property type="entry name" value="Membr-assoc_MAPEG"/>
</dbReference>
<feature type="transmembrane region" description="Helical" evidence="5">
    <location>
        <begin position="92"/>
        <end position="121"/>
    </location>
</feature>
<dbReference type="Proteomes" id="UP000551848">
    <property type="component" value="Unassembled WGS sequence"/>
</dbReference>